<feature type="domain" description="Isochorismatase-like" evidence="3">
    <location>
        <begin position="19"/>
        <end position="185"/>
    </location>
</feature>
<evidence type="ECO:0000256" key="1">
    <source>
        <dbReference type="ARBA" id="ARBA00006336"/>
    </source>
</evidence>
<dbReference type="GO" id="GO:0016787">
    <property type="term" value="F:hydrolase activity"/>
    <property type="evidence" value="ECO:0007669"/>
    <property type="project" value="UniProtKB-KW"/>
</dbReference>
<reference evidence="4" key="1">
    <citation type="submission" date="2023-03" db="EMBL/GenBank/DDBJ databases">
        <title>Near-Complete genome sequence of Lipomyces tetrasporous NRRL Y-64009, an oleaginous yeast capable of growing on lignocellulosic hydrolysates.</title>
        <authorList>
            <consortium name="Lawrence Berkeley National Laboratory"/>
            <person name="Jagtap S.S."/>
            <person name="Liu J.-J."/>
            <person name="Walukiewicz H.E."/>
            <person name="Pangilinan J."/>
            <person name="Lipzen A."/>
            <person name="Ahrendt S."/>
            <person name="Koriabine M."/>
            <person name="Cobaugh K."/>
            <person name="Salamov A."/>
            <person name="Yoshinaga Y."/>
            <person name="Ng V."/>
            <person name="Daum C."/>
            <person name="Grigoriev I.V."/>
            <person name="Slininger P.J."/>
            <person name="Dien B.S."/>
            <person name="Jin Y.-S."/>
            <person name="Rao C.V."/>
        </authorList>
    </citation>
    <scope>NUCLEOTIDE SEQUENCE</scope>
    <source>
        <strain evidence="4">NRRL Y-64009</strain>
    </source>
</reference>
<dbReference type="Proteomes" id="UP001217417">
    <property type="component" value="Unassembled WGS sequence"/>
</dbReference>
<sequence>MAFPAQSSMDALNFGQHYAILNLDWMSILVNAINETGSGQALIANCSRWNDAIHRKSPRPLTIFTTLSFNRAQPELESNKPFSRLISPFGTFEEGSPGVQIDSRFVIDEKDIVLRKTRLSATTGNSLEQILRAQGIDTVVISGLSLSGVVMSTIYRLFDLDYNINVIADNVLELPVDQNAAFSKVMLDSLLPKMSLRAISLDEALQALGEC</sequence>
<dbReference type="SUPFAM" id="SSF52499">
    <property type="entry name" value="Isochorismatase-like hydrolases"/>
    <property type="match status" value="1"/>
</dbReference>
<dbReference type="AlphaFoldDB" id="A0AAD7QMY9"/>
<dbReference type="GeneID" id="80879761"/>
<protein>
    <submittedName>
        <fullName evidence="4">Isochorismatase hydrolase</fullName>
    </submittedName>
</protein>
<dbReference type="EMBL" id="JARPMG010000009">
    <property type="protein sequence ID" value="KAJ8098173.1"/>
    <property type="molecule type" value="Genomic_DNA"/>
</dbReference>
<comment type="similarity">
    <text evidence="1">Belongs to the isochorismatase family.</text>
</comment>
<dbReference type="RefSeq" id="XP_056041623.1">
    <property type="nucleotide sequence ID" value="XM_056184595.1"/>
</dbReference>
<dbReference type="InterPro" id="IPR036380">
    <property type="entry name" value="Isochorismatase-like_sf"/>
</dbReference>
<evidence type="ECO:0000259" key="3">
    <source>
        <dbReference type="Pfam" id="PF00857"/>
    </source>
</evidence>
<dbReference type="PANTHER" id="PTHR43540">
    <property type="entry name" value="PEROXYUREIDOACRYLATE/UREIDOACRYLATE AMIDOHYDROLASE-RELATED"/>
    <property type="match status" value="1"/>
</dbReference>
<dbReference type="InterPro" id="IPR050272">
    <property type="entry name" value="Isochorismatase-like_hydrls"/>
</dbReference>
<name>A0AAD7QMY9_9ASCO</name>
<evidence type="ECO:0000256" key="2">
    <source>
        <dbReference type="ARBA" id="ARBA00022801"/>
    </source>
</evidence>
<dbReference type="InterPro" id="IPR000868">
    <property type="entry name" value="Isochorismatase-like_dom"/>
</dbReference>
<accession>A0AAD7QMY9</accession>
<dbReference type="PANTHER" id="PTHR43540:SF1">
    <property type="entry name" value="ISOCHORISMATASE HYDROLASE"/>
    <property type="match status" value="1"/>
</dbReference>
<evidence type="ECO:0000313" key="5">
    <source>
        <dbReference type="Proteomes" id="UP001217417"/>
    </source>
</evidence>
<organism evidence="4 5">
    <name type="scientific">Lipomyces tetrasporus</name>
    <dbReference type="NCBI Taxonomy" id="54092"/>
    <lineage>
        <taxon>Eukaryota</taxon>
        <taxon>Fungi</taxon>
        <taxon>Dikarya</taxon>
        <taxon>Ascomycota</taxon>
        <taxon>Saccharomycotina</taxon>
        <taxon>Lipomycetes</taxon>
        <taxon>Lipomycetales</taxon>
        <taxon>Lipomycetaceae</taxon>
        <taxon>Lipomyces</taxon>
    </lineage>
</organism>
<dbReference type="Pfam" id="PF00857">
    <property type="entry name" value="Isochorismatase"/>
    <property type="match status" value="1"/>
</dbReference>
<dbReference type="Gene3D" id="3.40.50.850">
    <property type="entry name" value="Isochorismatase-like"/>
    <property type="match status" value="1"/>
</dbReference>
<gene>
    <name evidence="4" type="ORF">POJ06DRAFT_146242</name>
</gene>
<keyword evidence="5" id="KW-1185">Reference proteome</keyword>
<proteinExistence type="inferred from homology"/>
<keyword evidence="2 4" id="KW-0378">Hydrolase</keyword>
<evidence type="ECO:0000313" key="4">
    <source>
        <dbReference type="EMBL" id="KAJ8098173.1"/>
    </source>
</evidence>
<comment type="caution">
    <text evidence="4">The sequence shown here is derived from an EMBL/GenBank/DDBJ whole genome shotgun (WGS) entry which is preliminary data.</text>
</comment>